<name>A0ABV1IRY3_9FIRM</name>
<evidence type="ECO:0000313" key="2">
    <source>
        <dbReference type="Proteomes" id="UP001439984"/>
    </source>
</evidence>
<reference evidence="1 2" key="1">
    <citation type="submission" date="2024-04" db="EMBL/GenBank/DDBJ databases">
        <title>Human intestinal bacterial collection.</title>
        <authorList>
            <person name="Pauvert C."/>
            <person name="Hitch T.C.A."/>
            <person name="Clavel T."/>
        </authorList>
    </citation>
    <scope>NUCLEOTIDE SEQUENCE [LARGE SCALE GENOMIC DNA]</scope>
    <source>
        <strain evidence="1 2">CLA-AA-H236</strain>
    </source>
</reference>
<organism evidence="1 2">
    <name type="scientific">Faecalibacterium longum</name>
    <dbReference type="NCBI Taxonomy" id="1851428"/>
    <lineage>
        <taxon>Bacteria</taxon>
        <taxon>Bacillati</taxon>
        <taxon>Bacillota</taxon>
        <taxon>Clostridia</taxon>
        <taxon>Eubacteriales</taxon>
        <taxon>Oscillospiraceae</taxon>
        <taxon>Faecalibacterium</taxon>
    </lineage>
</organism>
<dbReference type="RefSeq" id="WP_227624565.1">
    <property type="nucleotide sequence ID" value="NZ_JBBNIB010000143.1"/>
</dbReference>
<keyword evidence="2" id="KW-1185">Reference proteome</keyword>
<accession>A0ABV1IRY3</accession>
<evidence type="ECO:0000313" key="1">
    <source>
        <dbReference type="EMBL" id="MEQ2688725.1"/>
    </source>
</evidence>
<sequence length="220" mass="26413">MIYRNDPYLDAQFQKAVRAAHDQDWDAFERFSFYDAKMMEDLLYVCEDFMPLEAKCRFALEHYDNHGDHSAIIRKYVRRARIIRPENWRNALPESVRDLDTFTVYRGSISSIERTPFSLSWSLSYDIAEWFAHRNELFYPHASIHVYQGTIKADKVIAYLNEREEFEIVQYRNVKDVQEITPLRGYSPQYEKYLAGRSLSLSEREKSKPYFDEWYRAQNP</sequence>
<protein>
    <submittedName>
        <fullName evidence="1">Uncharacterized protein</fullName>
    </submittedName>
</protein>
<comment type="caution">
    <text evidence="1">The sequence shown here is derived from an EMBL/GenBank/DDBJ whole genome shotgun (WGS) entry which is preliminary data.</text>
</comment>
<gene>
    <name evidence="1" type="ORF">AAAU72_11170</name>
</gene>
<dbReference type="Proteomes" id="UP001439984">
    <property type="component" value="Unassembled WGS sequence"/>
</dbReference>
<dbReference type="EMBL" id="JBBNIB010000143">
    <property type="protein sequence ID" value="MEQ2688725.1"/>
    <property type="molecule type" value="Genomic_DNA"/>
</dbReference>
<proteinExistence type="predicted"/>